<comment type="similarity">
    <text evidence="3 13 16">Belongs to the phosphoglycerate kinase family.</text>
</comment>
<evidence type="ECO:0000256" key="15">
    <source>
        <dbReference type="PIRSR" id="PIRSR000724-2"/>
    </source>
</evidence>
<evidence type="ECO:0000313" key="17">
    <source>
        <dbReference type="EMBL" id="QHI95126.1"/>
    </source>
</evidence>
<protein>
    <recommendedName>
        <fullName evidence="6 13">Phosphoglycerate kinase</fullName>
        <ecNumber evidence="5 13">2.7.2.3</ecNumber>
    </recommendedName>
</protein>
<dbReference type="CDD" id="cd00318">
    <property type="entry name" value="Phosphoglycerate_kinase"/>
    <property type="match status" value="1"/>
</dbReference>
<feature type="binding site" evidence="14">
    <location>
        <position position="36"/>
    </location>
    <ligand>
        <name>(2R)-3-phosphoglycerate</name>
        <dbReference type="ChEBI" id="CHEBI:58272"/>
    </ligand>
</feature>
<dbReference type="InterPro" id="IPR001576">
    <property type="entry name" value="Phosphoglycerate_kinase"/>
</dbReference>
<evidence type="ECO:0000256" key="6">
    <source>
        <dbReference type="ARBA" id="ARBA00016471"/>
    </source>
</evidence>
<proteinExistence type="inferred from homology"/>
<feature type="binding site" evidence="13 14">
    <location>
        <begin position="21"/>
        <end position="23"/>
    </location>
    <ligand>
        <name>substrate</name>
    </ligand>
</feature>
<evidence type="ECO:0000256" key="10">
    <source>
        <dbReference type="ARBA" id="ARBA00022777"/>
    </source>
</evidence>
<dbReference type="Gene3D" id="3.40.50.1260">
    <property type="entry name" value="Phosphoglycerate kinase, N-terminal domain"/>
    <property type="match status" value="2"/>
</dbReference>
<sequence>MAFRTLDTIEARGKRVLLRADLNVPVHNGAITDTTRIERVVPTIRELAQKGAKVIVLSHFARPKGKVVPDMSLEPVSAALSKLLAQPVTFVHDCVGPQVTEAVQSMQDGDVLLLENTRFHAGEEANDAAFAKALAENGDLYVDDAFSAAHRAHASTEGVAKILPSFAGRLMEAELGALTAALETPERPVGAIIGGSKISTKLDLIGNVLEKVDVLFIGGAMANTFLAAQGCNVGKSLQEADMHDTALQIAKHAKEKGCDIVLPVDAVVAREFKENAETWVYPIDQIPDDVMILDVGPKTVALMEQRLGQLKTLVWNGPLGAFEIAPFDRGTNEVAQAAGKLTKEGKLRTVAGGGDTVSALKHAGVSQDMSYISTAGGAFLEWLEGKILPGIEVLRTAGQQLGLG</sequence>
<keyword evidence="11 13" id="KW-0067">ATP-binding</keyword>
<dbReference type="FunFam" id="3.40.50.1260:FF:000031">
    <property type="entry name" value="Phosphoglycerate kinase 1"/>
    <property type="match status" value="1"/>
</dbReference>
<feature type="binding site" evidence="13 15">
    <location>
        <position position="201"/>
    </location>
    <ligand>
        <name>ATP</name>
        <dbReference type="ChEBI" id="CHEBI:30616"/>
    </ligand>
</feature>
<dbReference type="InterPro" id="IPR015911">
    <property type="entry name" value="Phosphoglycerate_kinase_CS"/>
</dbReference>
<dbReference type="GO" id="GO:0006094">
    <property type="term" value="P:gluconeogenesis"/>
    <property type="evidence" value="ECO:0007669"/>
    <property type="project" value="TreeGrafter"/>
</dbReference>
<comment type="subcellular location">
    <subcellularLocation>
        <location evidence="13">Cytoplasm</location>
    </subcellularLocation>
</comment>
<evidence type="ECO:0000256" key="13">
    <source>
        <dbReference type="HAMAP-Rule" id="MF_00145"/>
    </source>
</evidence>
<gene>
    <name evidence="13 17" type="primary">pgk</name>
    <name evidence="17" type="ORF">GT348_01425</name>
</gene>
<keyword evidence="12 13" id="KW-0324">Glycolysis</keyword>
<dbReference type="KEGG" id="bomb:GT348_01425"/>
<feature type="binding site" evidence="13 15">
    <location>
        <begin position="353"/>
        <end position="356"/>
    </location>
    <ligand>
        <name>ATP</name>
        <dbReference type="ChEBI" id="CHEBI:30616"/>
    </ligand>
</feature>
<keyword evidence="10 13" id="KW-0418">Kinase</keyword>
<dbReference type="AlphaFoldDB" id="A0A6P1N9N9"/>
<comment type="subunit">
    <text evidence="4 13">Monomer.</text>
</comment>
<dbReference type="PANTHER" id="PTHR11406">
    <property type="entry name" value="PHOSPHOGLYCERATE KINASE"/>
    <property type="match status" value="1"/>
</dbReference>
<dbReference type="Pfam" id="PF00162">
    <property type="entry name" value="PGK"/>
    <property type="match status" value="1"/>
</dbReference>
<keyword evidence="7 13" id="KW-0963">Cytoplasm</keyword>
<evidence type="ECO:0000256" key="11">
    <source>
        <dbReference type="ARBA" id="ARBA00022840"/>
    </source>
</evidence>
<evidence type="ECO:0000256" key="12">
    <source>
        <dbReference type="ARBA" id="ARBA00023152"/>
    </source>
</evidence>
<comment type="catalytic activity">
    <reaction evidence="1 13 16">
        <text>(2R)-3-phosphoglycerate + ATP = (2R)-3-phospho-glyceroyl phosphate + ADP</text>
        <dbReference type="Rhea" id="RHEA:14801"/>
        <dbReference type="ChEBI" id="CHEBI:30616"/>
        <dbReference type="ChEBI" id="CHEBI:57604"/>
        <dbReference type="ChEBI" id="CHEBI:58272"/>
        <dbReference type="ChEBI" id="CHEBI:456216"/>
        <dbReference type="EC" id="2.7.2.3"/>
    </reaction>
</comment>
<dbReference type="GO" id="GO:0005524">
    <property type="term" value="F:ATP binding"/>
    <property type="evidence" value="ECO:0007669"/>
    <property type="project" value="UniProtKB-KW"/>
</dbReference>
<feature type="binding site" evidence="13 15">
    <location>
        <position position="323"/>
    </location>
    <ligand>
        <name>ATP</name>
        <dbReference type="ChEBI" id="CHEBI:30616"/>
    </ligand>
</feature>
<evidence type="ECO:0000256" key="14">
    <source>
        <dbReference type="PIRSR" id="PIRSR000724-1"/>
    </source>
</evidence>
<dbReference type="FunFam" id="3.40.50.1260:FF:000006">
    <property type="entry name" value="Phosphoglycerate kinase"/>
    <property type="match status" value="1"/>
</dbReference>
<dbReference type="PRINTS" id="PR00477">
    <property type="entry name" value="PHGLYCKINASE"/>
</dbReference>
<evidence type="ECO:0000256" key="1">
    <source>
        <dbReference type="ARBA" id="ARBA00000642"/>
    </source>
</evidence>
<dbReference type="InterPro" id="IPR036043">
    <property type="entry name" value="Phosphoglycerate_kinase_sf"/>
</dbReference>
<dbReference type="EMBL" id="CP047652">
    <property type="protein sequence ID" value="QHI95126.1"/>
    <property type="molecule type" value="Genomic_DNA"/>
</dbReference>
<evidence type="ECO:0000256" key="5">
    <source>
        <dbReference type="ARBA" id="ARBA00013061"/>
    </source>
</evidence>
<dbReference type="PANTHER" id="PTHR11406:SF23">
    <property type="entry name" value="PHOSPHOGLYCERATE KINASE 1, CHLOROPLASTIC-RELATED"/>
    <property type="match status" value="1"/>
</dbReference>
<feature type="binding site" evidence="14">
    <location>
        <position position="151"/>
    </location>
    <ligand>
        <name>(2R)-3-phosphoglycerate</name>
        <dbReference type="ChEBI" id="CHEBI:58272"/>
    </ligand>
</feature>
<reference evidence="17 18" key="1">
    <citation type="submission" date="2020-01" db="EMBL/GenBank/DDBJ databases">
        <title>Genome sequencing of strain KACC 21507.</title>
        <authorList>
            <person name="Heo J."/>
            <person name="Kim S.-J."/>
            <person name="Kim J.-S."/>
            <person name="Hong S.-B."/>
            <person name="Kwon S.-W."/>
        </authorList>
    </citation>
    <scope>NUCLEOTIDE SEQUENCE [LARGE SCALE GENOMIC DNA]</scope>
    <source>
        <strain evidence="17 18">KACC 21507</strain>
    </source>
</reference>
<organism evidence="17 18">
    <name type="scientific">Aristophania vespae</name>
    <dbReference type="NCBI Taxonomy" id="2697033"/>
    <lineage>
        <taxon>Bacteria</taxon>
        <taxon>Pseudomonadati</taxon>
        <taxon>Pseudomonadota</taxon>
        <taxon>Alphaproteobacteria</taxon>
        <taxon>Acetobacterales</taxon>
        <taxon>Acetobacteraceae</taxon>
        <taxon>Aristophania</taxon>
    </lineage>
</organism>
<feature type="binding site" evidence="13">
    <location>
        <position position="151"/>
    </location>
    <ligand>
        <name>substrate</name>
    </ligand>
</feature>
<evidence type="ECO:0000256" key="16">
    <source>
        <dbReference type="RuleBase" id="RU000532"/>
    </source>
</evidence>
<dbReference type="SUPFAM" id="SSF53748">
    <property type="entry name" value="Phosphoglycerate kinase"/>
    <property type="match status" value="1"/>
</dbReference>
<feature type="binding site" evidence="14">
    <location>
        <begin position="59"/>
        <end position="62"/>
    </location>
    <ligand>
        <name>substrate</name>
    </ligand>
</feature>
<evidence type="ECO:0000256" key="8">
    <source>
        <dbReference type="ARBA" id="ARBA00022679"/>
    </source>
</evidence>
<comment type="caution">
    <text evidence="13">Lacks conserved residue(s) required for the propagation of feature annotation.</text>
</comment>
<evidence type="ECO:0000256" key="3">
    <source>
        <dbReference type="ARBA" id="ARBA00008982"/>
    </source>
</evidence>
<keyword evidence="8 13" id="KW-0808">Transferase</keyword>
<keyword evidence="18" id="KW-1185">Reference proteome</keyword>
<dbReference type="GO" id="GO:0006096">
    <property type="term" value="P:glycolytic process"/>
    <property type="evidence" value="ECO:0007669"/>
    <property type="project" value="UniProtKB-UniRule"/>
</dbReference>
<dbReference type="UniPathway" id="UPA00109">
    <property type="reaction ID" value="UER00185"/>
</dbReference>
<dbReference type="GO" id="GO:0043531">
    <property type="term" value="F:ADP binding"/>
    <property type="evidence" value="ECO:0007669"/>
    <property type="project" value="TreeGrafter"/>
</dbReference>
<keyword evidence="9 13" id="KW-0547">Nucleotide-binding</keyword>
<evidence type="ECO:0000256" key="2">
    <source>
        <dbReference type="ARBA" id="ARBA00004838"/>
    </source>
</evidence>
<dbReference type="GO" id="GO:0004618">
    <property type="term" value="F:phosphoglycerate kinase activity"/>
    <property type="evidence" value="ECO:0007669"/>
    <property type="project" value="UniProtKB-UniRule"/>
</dbReference>
<dbReference type="EC" id="2.7.2.3" evidence="5 13"/>
<evidence type="ECO:0000256" key="4">
    <source>
        <dbReference type="ARBA" id="ARBA00011245"/>
    </source>
</evidence>
<comment type="pathway">
    <text evidence="2 13">Carbohydrate degradation; glycolysis; pyruvate from D-glyceraldehyde 3-phosphate: step 2/5.</text>
</comment>
<evidence type="ECO:0000313" key="18">
    <source>
        <dbReference type="Proteomes" id="UP000463975"/>
    </source>
</evidence>
<dbReference type="InterPro" id="IPR015824">
    <property type="entry name" value="Phosphoglycerate_kinase_N"/>
</dbReference>
<feature type="binding site" evidence="14">
    <location>
        <position position="118"/>
    </location>
    <ligand>
        <name>(2R)-3-phosphoglycerate</name>
        <dbReference type="ChEBI" id="CHEBI:58272"/>
    </ligand>
</feature>
<name>A0A6P1N9N9_9PROT</name>
<dbReference type="HAMAP" id="MF_00145">
    <property type="entry name" value="Phosphoglyc_kinase"/>
    <property type="match status" value="1"/>
</dbReference>
<accession>A0A6P1N9N9</accession>
<dbReference type="Proteomes" id="UP000463975">
    <property type="component" value="Chromosome"/>
</dbReference>
<evidence type="ECO:0000256" key="7">
    <source>
        <dbReference type="ARBA" id="ARBA00022490"/>
    </source>
</evidence>
<dbReference type="PROSITE" id="PS00111">
    <property type="entry name" value="PGLYCERATE_KINASE"/>
    <property type="match status" value="1"/>
</dbReference>
<feature type="binding site" evidence="13">
    <location>
        <position position="118"/>
    </location>
    <ligand>
        <name>substrate</name>
    </ligand>
</feature>
<evidence type="ECO:0000256" key="9">
    <source>
        <dbReference type="ARBA" id="ARBA00022741"/>
    </source>
</evidence>
<feature type="binding site" evidence="13">
    <location>
        <position position="36"/>
    </location>
    <ligand>
        <name>substrate</name>
    </ligand>
</feature>
<dbReference type="GO" id="GO:0005829">
    <property type="term" value="C:cytosol"/>
    <property type="evidence" value="ECO:0007669"/>
    <property type="project" value="TreeGrafter"/>
</dbReference>
<dbReference type="RefSeq" id="WP_160618204.1">
    <property type="nucleotide sequence ID" value="NZ_CP047652.1"/>
</dbReference>
<dbReference type="PIRSF" id="PIRSF000724">
    <property type="entry name" value="Pgk"/>
    <property type="match status" value="1"/>
</dbReference>